<evidence type="ECO:0000256" key="7">
    <source>
        <dbReference type="SAM" id="SignalP"/>
    </source>
</evidence>
<evidence type="ECO:0000256" key="3">
    <source>
        <dbReference type="ARBA" id="ARBA00022692"/>
    </source>
</evidence>
<gene>
    <name evidence="9" type="ORF">GCM10011519_02440</name>
</gene>
<evidence type="ECO:0000259" key="8">
    <source>
        <dbReference type="Pfam" id="PF00892"/>
    </source>
</evidence>
<feature type="domain" description="EamA" evidence="8">
    <location>
        <begin position="151"/>
        <end position="276"/>
    </location>
</feature>
<proteinExistence type="inferred from homology"/>
<organism evidence="9 10">
    <name type="scientific">Marmoricola endophyticus</name>
    <dbReference type="NCBI Taxonomy" id="2040280"/>
    <lineage>
        <taxon>Bacteria</taxon>
        <taxon>Bacillati</taxon>
        <taxon>Actinomycetota</taxon>
        <taxon>Actinomycetes</taxon>
        <taxon>Propionibacteriales</taxon>
        <taxon>Nocardioidaceae</taxon>
        <taxon>Marmoricola</taxon>
    </lineage>
</organism>
<dbReference type="InterPro" id="IPR037185">
    <property type="entry name" value="EmrE-like"/>
</dbReference>
<keyword evidence="3 6" id="KW-0812">Transmembrane</keyword>
<dbReference type="InterPro" id="IPR050638">
    <property type="entry name" value="AA-Vitamin_Transporters"/>
</dbReference>
<reference evidence="9" key="1">
    <citation type="journal article" date="2014" name="Int. J. Syst. Evol. Microbiol.">
        <title>Complete genome sequence of Corynebacterium casei LMG S-19264T (=DSM 44701T), isolated from a smear-ripened cheese.</title>
        <authorList>
            <consortium name="US DOE Joint Genome Institute (JGI-PGF)"/>
            <person name="Walter F."/>
            <person name="Albersmeier A."/>
            <person name="Kalinowski J."/>
            <person name="Ruckert C."/>
        </authorList>
    </citation>
    <scope>NUCLEOTIDE SEQUENCE</scope>
    <source>
        <strain evidence="9">CGMCC 1.16067</strain>
    </source>
</reference>
<feature type="transmembrane region" description="Helical" evidence="6">
    <location>
        <begin position="261"/>
        <end position="278"/>
    </location>
</feature>
<evidence type="ECO:0000256" key="4">
    <source>
        <dbReference type="ARBA" id="ARBA00022989"/>
    </source>
</evidence>
<comment type="subcellular location">
    <subcellularLocation>
        <location evidence="1">Membrane</location>
        <topology evidence="1">Multi-pass membrane protein</topology>
    </subcellularLocation>
</comment>
<evidence type="ECO:0000313" key="10">
    <source>
        <dbReference type="Proteomes" id="UP000649179"/>
    </source>
</evidence>
<feature type="transmembrane region" description="Helical" evidence="6">
    <location>
        <begin position="114"/>
        <end position="134"/>
    </location>
</feature>
<dbReference type="PANTHER" id="PTHR32322">
    <property type="entry name" value="INNER MEMBRANE TRANSPORTER"/>
    <property type="match status" value="1"/>
</dbReference>
<feature type="signal peptide" evidence="7">
    <location>
        <begin position="1"/>
        <end position="19"/>
    </location>
</feature>
<dbReference type="GO" id="GO:0016020">
    <property type="term" value="C:membrane"/>
    <property type="evidence" value="ECO:0007669"/>
    <property type="project" value="UniProtKB-SubCell"/>
</dbReference>
<feature type="transmembrane region" description="Helical" evidence="6">
    <location>
        <begin position="205"/>
        <end position="225"/>
    </location>
</feature>
<name>A0A917EXZ5_9ACTN</name>
<evidence type="ECO:0000313" key="9">
    <source>
        <dbReference type="EMBL" id="GGF32534.1"/>
    </source>
</evidence>
<comment type="caution">
    <text evidence="9">The sequence shown here is derived from an EMBL/GenBank/DDBJ whole genome shotgun (WGS) entry which is preliminary data.</text>
</comment>
<comment type="similarity">
    <text evidence="2">Belongs to the EamA transporter family.</text>
</comment>
<keyword evidence="7" id="KW-0732">Signal</keyword>
<dbReference type="AlphaFoldDB" id="A0A917EXZ5"/>
<feature type="transmembrane region" description="Helical" evidence="6">
    <location>
        <begin position="231"/>
        <end position="254"/>
    </location>
</feature>
<dbReference type="EMBL" id="BMKQ01000001">
    <property type="protein sequence ID" value="GGF32534.1"/>
    <property type="molecule type" value="Genomic_DNA"/>
</dbReference>
<reference evidence="9" key="2">
    <citation type="submission" date="2020-09" db="EMBL/GenBank/DDBJ databases">
        <authorList>
            <person name="Sun Q."/>
            <person name="Zhou Y."/>
        </authorList>
    </citation>
    <scope>NUCLEOTIDE SEQUENCE</scope>
    <source>
        <strain evidence="9">CGMCC 1.16067</strain>
    </source>
</reference>
<keyword evidence="5 6" id="KW-0472">Membrane</keyword>
<evidence type="ECO:0000256" key="6">
    <source>
        <dbReference type="SAM" id="Phobius"/>
    </source>
</evidence>
<feature type="transmembrane region" description="Helical" evidence="6">
    <location>
        <begin position="88"/>
        <end position="108"/>
    </location>
</feature>
<sequence length="279" mass="27672">MTVLLALVSALCYGCSDFAAGLAARRTSVWAVTVVVQASATVLLALASLVTAGSPTGADLLWAALGGVGSGVGAGFLYRGLSSGQMSVIAPVSGVGAAVVPVLAGLAGGERPGWLVWLGIVAAFPAIWLVSAAPREEGAESRLGDGVRDGLLAGLGFGVLFACLGQVPDGSGTWPLAVNLAVSTLAVVALALVLRGDPVPRDRRVLVGGLVPGILSSGAALTFLLASQQGYLSVAGVLASLYPAATVVLALLVLRERVTRWQSAGLALAVVSVVLVAGG</sequence>
<dbReference type="SUPFAM" id="SSF103481">
    <property type="entry name" value="Multidrug resistance efflux transporter EmrE"/>
    <property type="match status" value="2"/>
</dbReference>
<feature type="chain" id="PRO_5039664845" evidence="7">
    <location>
        <begin position="20"/>
        <end position="279"/>
    </location>
</feature>
<evidence type="ECO:0000256" key="1">
    <source>
        <dbReference type="ARBA" id="ARBA00004141"/>
    </source>
</evidence>
<protein>
    <submittedName>
        <fullName evidence="9">Multidrug transporter</fullName>
    </submittedName>
</protein>
<evidence type="ECO:0000256" key="5">
    <source>
        <dbReference type="ARBA" id="ARBA00023136"/>
    </source>
</evidence>
<accession>A0A917EXZ5</accession>
<feature type="domain" description="EamA" evidence="8">
    <location>
        <begin position="2"/>
        <end position="131"/>
    </location>
</feature>
<feature type="transmembrane region" description="Helical" evidence="6">
    <location>
        <begin position="60"/>
        <end position="81"/>
    </location>
</feature>
<dbReference type="Proteomes" id="UP000649179">
    <property type="component" value="Unassembled WGS sequence"/>
</dbReference>
<feature type="transmembrane region" description="Helical" evidence="6">
    <location>
        <begin position="173"/>
        <end position="193"/>
    </location>
</feature>
<dbReference type="Pfam" id="PF00892">
    <property type="entry name" value="EamA"/>
    <property type="match status" value="2"/>
</dbReference>
<keyword evidence="4 6" id="KW-1133">Transmembrane helix</keyword>
<keyword evidence="10" id="KW-1185">Reference proteome</keyword>
<dbReference type="PANTHER" id="PTHR32322:SF2">
    <property type="entry name" value="EAMA DOMAIN-CONTAINING PROTEIN"/>
    <property type="match status" value="1"/>
</dbReference>
<dbReference type="RefSeq" id="WP_188777500.1">
    <property type="nucleotide sequence ID" value="NZ_BMKQ01000001.1"/>
</dbReference>
<evidence type="ECO:0000256" key="2">
    <source>
        <dbReference type="ARBA" id="ARBA00007362"/>
    </source>
</evidence>
<dbReference type="InterPro" id="IPR000620">
    <property type="entry name" value="EamA_dom"/>
</dbReference>
<feature type="transmembrane region" description="Helical" evidence="6">
    <location>
        <begin position="146"/>
        <end position="167"/>
    </location>
</feature>